<dbReference type="GO" id="GO:0005737">
    <property type="term" value="C:cytoplasm"/>
    <property type="evidence" value="ECO:0007669"/>
    <property type="project" value="UniProtKB-ARBA"/>
</dbReference>
<dbReference type="InterPro" id="IPR018101">
    <property type="entry name" value="Transl_elong_Ts_CS"/>
</dbReference>
<reference evidence="5" key="1">
    <citation type="submission" date="2019-08" db="EMBL/GenBank/DDBJ databases">
        <authorList>
            <person name="Kucharzyk K."/>
            <person name="Murdoch R.W."/>
            <person name="Higgins S."/>
            <person name="Loffler F."/>
        </authorList>
    </citation>
    <scope>NUCLEOTIDE SEQUENCE</scope>
</reference>
<comment type="caution">
    <text evidence="5">The sequence shown here is derived from an EMBL/GenBank/DDBJ whole genome shotgun (WGS) entry which is preliminary data.</text>
</comment>
<sequence length="278" mass="30968">MVNITAADVNKLRQMTGAGMMDCKKALQENDGDFEKAIDYLRKKGQKLATKRADKDANEGIVLARTNEAKDYAAVFMLNCETDFVAKNQEFVDFSNLLMSKAIENLPSTIEEFKALDVNGRNVEENITEMVGKTGEKMELAHFEVIRAPRVFAYNHPGNRLATILGLNKTGAEGIDQAGHEVAMQIAAMAPVAVDKDDVPAETIAREIEIGKEQARQEGKPEEMVEKIAIGKLNKFYKESTLLNQEFVRDNKLSVGEYLRKLDKDLTVTGFKRFMLGA</sequence>
<dbReference type="HAMAP" id="MF_00050">
    <property type="entry name" value="EF_Ts"/>
    <property type="match status" value="1"/>
</dbReference>
<dbReference type="PROSITE" id="PS01126">
    <property type="entry name" value="EF_TS_1"/>
    <property type="match status" value="1"/>
</dbReference>
<gene>
    <name evidence="5" type="primary">tsf_5</name>
    <name evidence="5" type="ORF">SDC9_08744</name>
</gene>
<dbReference type="FunFam" id="1.10.286.20:FF:000001">
    <property type="entry name" value="Elongation factor Ts"/>
    <property type="match status" value="1"/>
</dbReference>
<dbReference type="FunFam" id="1.10.8.10:FF:000001">
    <property type="entry name" value="Elongation factor Ts"/>
    <property type="match status" value="1"/>
</dbReference>
<evidence type="ECO:0000256" key="3">
    <source>
        <dbReference type="ARBA" id="ARBA00022917"/>
    </source>
</evidence>
<evidence type="ECO:0000313" key="5">
    <source>
        <dbReference type="EMBL" id="MPL63124.1"/>
    </source>
</evidence>
<organism evidence="5">
    <name type="scientific">bioreactor metagenome</name>
    <dbReference type="NCBI Taxonomy" id="1076179"/>
    <lineage>
        <taxon>unclassified sequences</taxon>
        <taxon>metagenomes</taxon>
        <taxon>ecological metagenomes</taxon>
    </lineage>
</organism>
<keyword evidence="3" id="KW-0648">Protein biosynthesis</keyword>
<feature type="domain" description="Translation elongation factor EFTs/EF1B dimerisation" evidence="4">
    <location>
        <begin position="73"/>
        <end position="277"/>
    </location>
</feature>
<dbReference type="Gene3D" id="3.30.479.20">
    <property type="entry name" value="Elongation factor Ts, dimerisation domain"/>
    <property type="match status" value="2"/>
</dbReference>
<dbReference type="Pfam" id="PF00889">
    <property type="entry name" value="EF_TS"/>
    <property type="match status" value="1"/>
</dbReference>
<dbReference type="AlphaFoldDB" id="A0A644T8I5"/>
<protein>
    <submittedName>
        <fullName evidence="5">Elongation factor Ts</fullName>
    </submittedName>
</protein>
<name>A0A644T8I5_9ZZZZ</name>
<dbReference type="SUPFAM" id="SSF46934">
    <property type="entry name" value="UBA-like"/>
    <property type="match status" value="1"/>
</dbReference>
<evidence type="ECO:0000256" key="1">
    <source>
        <dbReference type="ARBA" id="ARBA00005532"/>
    </source>
</evidence>
<dbReference type="InterPro" id="IPR036402">
    <property type="entry name" value="EF-Ts_dimer_sf"/>
</dbReference>
<dbReference type="InterPro" id="IPR014039">
    <property type="entry name" value="Transl_elong_EFTs/EF1B_dimer"/>
</dbReference>
<evidence type="ECO:0000259" key="4">
    <source>
        <dbReference type="Pfam" id="PF00889"/>
    </source>
</evidence>
<dbReference type="CDD" id="cd14275">
    <property type="entry name" value="UBA_EF-Ts"/>
    <property type="match status" value="1"/>
</dbReference>
<dbReference type="NCBIfam" id="TIGR00116">
    <property type="entry name" value="tsf"/>
    <property type="match status" value="1"/>
</dbReference>
<accession>A0A644T8I5</accession>
<proteinExistence type="inferred from homology"/>
<dbReference type="GO" id="GO:0003746">
    <property type="term" value="F:translation elongation factor activity"/>
    <property type="evidence" value="ECO:0007669"/>
    <property type="project" value="UniProtKB-KW"/>
</dbReference>
<dbReference type="EMBL" id="VSSQ01000020">
    <property type="protein sequence ID" value="MPL63124.1"/>
    <property type="molecule type" value="Genomic_DNA"/>
</dbReference>
<keyword evidence="2 5" id="KW-0251">Elongation factor</keyword>
<evidence type="ECO:0000256" key="2">
    <source>
        <dbReference type="ARBA" id="ARBA00022768"/>
    </source>
</evidence>
<dbReference type="Gene3D" id="1.10.8.10">
    <property type="entry name" value="DNA helicase RuvA subunit, C-terminal domain"/>
    <property type="match status" value="1"/>
</dbReference>
<dbReference type="PANTHER" id="PTHR11741:SF0">
    <property type="entry name" value="ELONGATION FACTOR TS, MITOCHONDRIAL"/>
    <property type="match status" value="1"/>
</dbReference>
<dbReference type="SUPFAM" id="SSF54713">
    <property type="entry name" value="Elongation factor Ts (EF-Ts), dimerisation domain"/>
    <property type="match status" value="1"/>
</dbReference>
<comment type="similarity">
    <text evidence="1">Belongs to the EF-Ts family.</text>
</comment>
<dbReference type="InterPro" id="IPR001816">
    <property type="entry name" value="Transl_elong_EFTs/EF1B"/>
</dbReference>
<dbReference type="Gene3D" id="1.10.286.20">
    <property type="match status" value="1"/>
</dbReference>
<dbReference type="InterPro" id="IPR009060">
    <property type="entry name" value="UBA-like_sf"/>
</dbReference>
<dbReference type="PANTHER" id="PTHR11741">
    <property type="entry name" value="ELONGATION FACTOR TS"/>
    <property type="match status" value="1"/>
</dbReference>